<gene>
    <name evidence="1" type="ORF">BV25DRAFT_1770943</name>
</gene>
<reference evidence="1" key="2">
    <citation type="journal article" date="2022" name="New Phytol.">
        <title>Evolutionary transition to the ectomycorrhizal habit in the genomes of a hyperdiverse lineage of mushroom-forming fungi.</title>
        <authorList>
            <person name="Looney B."/>
            <person name="Miyauchi S."/>
            <person name="Morin E."/>
            <person name="Drula E."/>
            <person name="Courty P.E."/>
            <person name="Kohler A."/>
            <person name="Kuo A."/>
            <person name="LaButti K."/>
            <person name="Pangilinan J."/>
            <person name="Lipzen A."/>
            <person name="Riley R."/>
            <person name="Andreopoulos W."/>
            <person name="He G."/>
            <person name="Johnson J."/>
            <person name="Nolan M."/>
            <person name="Tritt A."/>
            <person name="Barry K.W."/>
            <person name="Grigoriev I.V."/>
            <person name="Nagy L.G."/>
            <person name="Hibbett D."/>
            <person name="Henrissat B."/>
            <person name="Matheny P.B."/>
            <person name="Labbe J."/>
            <person name="Martin F.M."/>
        </authorList>
    </citation>
    <scope>NUCLEOTIDE SEQUENCE</scope>
    <source>
        <strain evidence="1">HHB10654</strain>
    </source>
</reference>
<organism evidence="1 2">
    <name type="scientific">Artomyces pyxidatus</name>
    <dbReference type="NCBI Taxonomy" id="48021"/>
    <lineage>
        <taxon>Eukaryota</taxon>
        <taxon>Fungi</taxon>
        <taxon>Dikarya</taxon>
        <taxon>Basidiomycota</taxon>
        <taxon>Agaricomycotina</taxon>
        <taxon>Agaricomycetes</taxon>
        <taxon>Russulales</taxon>
        <taxon>Auriscalpiaceae</taxon>
        <taxon>Artomyces</taxon>
    </lineage>
</organism>
<proteinExistence type="predicted"/>
<feature type="non-terminal residue" evidence="1">
    <location>
        <position position="1"/>
    </location>
</feature>
<comment type="caution">
    <text evidence="1">The sequence shown here is derived from an EMBL/GenBank/DDBJ whole genome shotgun (WGS) entry which is preliminary data.</text>
</comment>
<evidence type="ECO:0000313" key="2">
    <source>
        <dbReference type="Proteomes" id="UP000814140"/>
    </source>
</evidence>
<evidence type="ECO:0000313" key="1">
    <source>
        <dbReference type="EMBL" id="KAI0057154.1"/>
    </source>
</evidence>
<sequence>KYSHFLQSACAGFLLPLLKSEQTHCTRVGLMRRAREIDVRVTCDICATSLFVESWFCSECGRELCRLCHDECIEVKATRVFHATTTMFSLQTLCPCGKPKEYLLPMTRFQEEELKEAIENMLQFETQDAHEYVSCLPVSFWKDLMMVHHSKPSISQTRTAITTSCTLPVHEFAQLWNRGEPVVVTDTRRVFQGNWTPDYFIKTFGSDAVHLVDCETEKEKRVTVADFFRGFDSHREDQTIYKLKDWPPTKNFEDKFRTLYKAFEAGSPFRDFTCPNGIFNLTAHFPSSEVSPDLGPKLYCAFGTKQDDKHNGSTRLHLDVTDAFNLMLYAADTPTGDPGGALWHIFAGEDSEKLRSFITGQSSPCLGDPIHNQSTYLTPEMLDVLAEQHNVRPYTIHQRPWQAVFIPAGCAHQVSNQTDSIKIACDFLSVENLAASCHLANELRRQRLVRGFGEDVLQVPTCLWYAWSS</sequence>
<dbReference type="Proteomes" id="UP000814140">
    <property type="component" value="Unassembled WGS sequence"/>
</dbReference>
<keyword evidence="2" id="KW-1185">Reference proteome</keyword>
<accession>A0ACB8SKU6</accession>
<reference evidence="1" key="1">
    <citation type="submission" date="2021-03" db="EMBL/GenBank/DDBJ databases">
        <authorList>
            <consortium name="DOE Joint Genome Institute"/>
            <person name="Ahrendt S."/>
            <person name="Looney B.P."/>
            <person name="Miyauchi S."/>
            <person name="Morin E."/>
            <person name="Drula E."/>
            <person name="Courty P.E."/>
            <person name="Chicoki N."/>
            <person name="Fauchery L."/>
            <person name="Kohler A."/>
            <person name="Kuo A."/>
            <person name="Labutti K."/>
            <person name="Pangilinan J."/>
            <person name="Lipzen A."/>
            <person name="Riley R."/>
            <person name="Andreopoulos W."/>
            <person name="He G."/>
            <person name="Johnson J."/>
            <person name="Barry K.W."/>
            <person name="Grigoriev I.V."/>
            <person name="Nagy L."/>
            <person name="Hibbett D."/>
            <person name="Henrissat B."/>
            <person name="Matheny P.B."/>
            <person name="Labbe J."/>
            <person name="Martin F."/>
        </authorList>
    </citation>
    <scope>NUCLEOTIDE SEQUENCE</scope>
    <source>
        <strain evidence="1">HHB10654</strain>
    </source>
</reference>
<feature type="non-terminal residue" evidence="1">
    <location>
        <position position="469"/>
    </location>
</feature>
<dbReference type="EMBL" id="MU277251">
    <property type="protein sequence ID" value="KAI0057154.1"/>
    <property type="molecule type" value="Genomic_DNA"/>
</dbReference>
<name>A0ACB8SKU6_9AGAM</name>
<protein>
    <submittedName>
        <fullName evidence="1">Uncharacterized protein</fullName>
    </submittedName>
</protein>